<dbReference type="PANTHER" id="PTHR20913">
    <property type="entry name" value="TBC1 DOMAIN FAMILY MEMBER 20/GTPASE"/>
    <property type="match status" value="1"/>
</dbReference>
<dbReference type="FunFam" id="1.10.472.80:FF:000060">
    <property type="entry name" value="TBC domain protein, putative"/>
    <property type="match status" value="1"/>
</dbReference>
<dbReference type="GO" id="GO:0005789">
    <property type="term" value="C:endoplasmic reticulum membrane"/>
    <property type="evidence" value="ECO:0007669"/>
    <property type="project" value="TreeGrafter"/>
</dbReference>
<gene>
    <name evidence="4" type="ORF">OOU_Y34scaffold00464g27</name>
</gene>
<dbReference type="SMART" id="SM00164">
    <property type="entry name" value="TBC"/>
    <property type="match status" value="1"/>
</dbReference>
<accession>A0AA97P108</accession>
<dbReference type="GO" id="GO:0006888">
    <property type="term" value="P:endoplasmic reticulum to Golgi vesicle-mediated transport"/>
    <property type="evidence" value="ECO:0007669"/>
    <property type="project" value="TreeGrafter"/>
</dbReference>
<evidence type="ECO:0000313" key="4">
    <source>
        <dbReference type="EMBL" id="ELQ39945.1"/>
    </source>
</evidence>
<sequence>MENGSRSSAASLTASGSRESSVKSRRSISSKNSSFRLPINGDDEQILEQDMAKADAISEACKFRKINRLKELAVSRGGFLSDRLRRQAWPVLLGLEPESDEVVVDRNVSSSPVDDDALLTITSGFLYTVEDPIDMEHQKAELSMLIVEVLRTNPYLCYFQGYHDICQVFLLVLSPSQRAAIVARLSVLRIRDFMLPNLTPAIAQLRLLPDILQAADPSLCHHLSQTEPFFALSGTLTMYAHDVQTLGEIARLFDALLAMEPVFSVYVFAAIVMSRRAELFDTPPDEPEMLHSILSKLPQPLDLDDLLARAVLLAEDHPPETLPNWRRGISPNSVLKTARDSAVCAKQTLDQGRQFFERQVRELEWDEKREKAMAVLWAYRKPARTIGFAVAFGILAFWLRRSPGPLTYIASMSNRWLRD</sequence>
<proteinExistence type="predicted"/>
<dbReference type="EMBL" id="JH793434">
    <property type="protein sequence ID" value="ELQ39945.1"/>
    <property type="molecule type" value="Genomic_DNA"/>
</dbReference>
<name>A0AA97P108_PYRO3</name>
<feature type="region of interest" description="Disordered" evidence="2">
    <location>
        <begin position="1"/>
        <end position="36"/>
    </location>
</feature>
<feature type="domain" description="Rab-GAP TBC" evidence="3">
    <location>
        <begin position="79"/>
        <end position="260"/>
    </location>
</feature>
<keyword evidence="1" id="KW-0343">GTPase activation</keyword>
<feature type="compositionally biased region" description="Polar residues" evidence="2">
    <location>
        <begin position="1"/>
        <end position="14"/>
    </location>
</feature>
<organism evidence="4">
    <name type="scientific">Pyricularia oryzae (strain Y34)</name>
    <name type="common">Rice blast fungus</name>
    <name type="synonym">Magnaporthe oryzae</name>
    <dbReference type="NCBI Taxonomy" id="1143189"/>
    <lineage>
        <taxon>Eukaryota</taxon>
        <taxon>Fungi</taxon>
        <taxon>Dikarya</taxon>
        <taxon>Ascomycota</taxon>
        <taxon>Pezizomycotina</taxon>
        <taxon>Sordariomycetes</taxon>
        <taxon>Sordariomycetidae</taxon>
        <taxon>Magnaporthales</taxon>
        <taxon>Pyriculariaceae</taxon>
        <taxon>Pyricularia</taxon>
    </lineage>
</organism>
<dbReference type="InterPro" id="IPR035969">
    <property type="entry name" value="Rab-GAP_TBC_sf"/>
</dbReference>
<reference evidence="4" key="1">
    <citation type="journal article" date="2012" name="PLoS Genet.">
        <title>Comparative analysis of the genomes of two field isolates of the rice blast fungus Magnaporthe oryzae.</title>
        <authorList>
            <person name="Xue M."/>
            <person name="Yang J."/>
            <person name="Li Z."/>
            <person name="Hu S."/>
            <person name="Yao N."/>
            <person name="Dean R.A."/>
            <person name="Zhao W."/>
            <person name="Shen M."/>
            <person name="Zhang H."/>
            <person name="Li C."/>
            <person name="Liu L."/>
            <person name="Cao L."/>
            <person name="Xu X."/>
            <person name="Xing Y."/>
            <person name="Hsiang T."/>
            <person name="Zhang Z."/>
            <person name="Xu J.R."/>
            <person name="Peng Y.L."/>
        </authorList>
    </citation>
    <scope>NUCLEOTIDE SEQUENCE</scope>
    <source>
        <strain evidence="4">Y34</strain>
    </source>
</reference>
<evidence type="ECO:0000256" key="1">
    <source>
        <dbReference type="ARBA" id="ARBA00022468"/>
    </source>
</evidence>
<dbReference type="AlphaFoldDB" id="A0AA97P108"/>
<dbReference type="PANTHER" id="PTHR20913:SF7">
    <property type="entry name" value="RE60063P"/>
    <property type="match status" value="1"/>
</dbReference>
<dbReference type="Proteomes" id="UP000011086">
    <property type="component" value="Unassembled WGS sequence"/>
</dbReference>
<dbReference type="PROSITE" id="PS50086">
    <property type="entry name" value="TBC_RABGAP"/>
    <property type="match status" value="1"/>
</dbReference>
<dbReference type="InterPro" id="IPR045913">
    <property type="entry name" value="TBC20/Gyp8-like"/>
</dbReference>
<dbReference type="InterPro" id="IPR000195">
    <property type="entry name" value="Rab-GAP-TBC_dom"/>
</dbReference>
<dbReference type="Gene3D" id="1.10.472.80">
    <property type="entry name" value="Ypt/Rab-GAP domain of gyp1p, domain 3"/>
    <property type="match status" value="1"/>
</dbReference>
<dbReference type="GO" id="GO:0005096">
    <property type="term" value="F:GTPase activator activity"/>
    <property type="evidence" value="ECO:0007669"/>
    <property type="project" value="UniProtKB-KW"/>
</dbReference>
<evidence type="ECO:0000256" key="2">
    <source>
        <dbReference type="SAM" id="MobiDB-lite"/>
    </source>
</evidence>
<dbReference type="SUPFAM" id="SSF47923">
    <property type="entry name" value="Ypt/Rab-GAP domain of gyp1p"/>
    <property type="match status" value="2"/>
</dbReference>
<dbReference type="Pfam" id="PF00566">
    <property type="entry name" value="RabGAP-TBC"/>
    <property type="match status" value="1"/>
</dbReference>
<dbReference type="Gene3D" id="1.10.8.1310">
    <property type="match status" value="1"/>
</dbReference>
<evidence type="ECO:0000259" key="3">
    <source>
        <dbReference type="PROSITE" id="PS50086"/>
    </source>
</evidence>
<protein>
    <submittedName>
        <fullName evidence="4">GTPase-activating protein gyp10</fullName>
    </submittedName>
</protein>